<feature type="domain" description="N-acetyltransferase" evidence="1">
    <location>
        <begin position="17"/>
        <end position="167"/>
    </location>
</feature>
<gene>
    <name evidence="2" type="ORF">METZ01_LOCUS466465</name>
</gene>
<dbReference type="InterPro" id="IPR000182">
    <property type="entry name" value="GNAT_dom"/>
</dbReference>
<feature type="non-terminal residue" evidence="2">
    <location>
        <position position="1"/>
    </location>
</feature>
<accession>A0A383B161</accession>
<name>A0A383B161_9ZZZZ</name>
<sequence>EMYEKLDNVTLKSGEQVELGLVKGPDLEWVDRIDGELLAHKGPTWRWGNRIMLEQDLGVDAFFYILHRDGVPFSNVMTIEYDGIGILGHVFTVPEDRRQGSASEIFRGLMAHFEERSGQAMILGTGYDSPPYHIYKSFGFESLESQSGTMAFYSVGENAFREAYFSAGDVVVERLKSTHYPVTPILFSGAFEGVVRSVVMRLYGRNSSEGPLIPLLRDELERRADDRATRSVVARLNGRSTVVGFATT</sequence>
<evidence type="ECO:0000313" key="2">
    <source>
        <dbReference type="EMBL" id="SVE13611.1"/>
    </source>
</evidence>
<dbReference type="EMBL" id="UINC01196559">
    <property type="protein sequence ID" value="SVE13611.1"/>
    <property type="molecule type" value="Genomic_DNA"/>
</dbReference>
<protein>
    <recommendedName>
        <fullName evidence="1">N-acetyltransferase domain-containing protein</fullName>
    </recommendedName>
</protein>
<evidence type="ECO:0000259" key="1">
    <source>
        <dbReference type="PROSITE" id="PS51186"/>
    </source>
</evidence>
<dbReference type="AlphaFoldDB" id="A0A383B161"/>
<dbReference type="Gene3D" id="3.40.630.30">
    <property type="match status" value="1"/>
</dbReference>
<reference evidence="2" key="1">
    <citation type="submission" date="2018-05" db="EMBL/GenBank/DDBJ databases">
        <authorList>
            <person name="Lanie J.A."/>
            <person name="Ng W.-L."/>
            <person name="Kazmierczak K.M."/>
            <person name="Andrzejewski T.M."/>
            <person name="Davidsen T.M."/>
            <person name="Wayne K.J."/>
            <person name="Tettelin H."/>
            <person name="Glass J.I."/>
            <person name="Rusch D."/>
            <person name="Podicherti R."/>
            <person name="Tsui H.-C.T."/>
            <person name="Winkler M.E."/>
        </authorList>
    </citation>
    <scope>NUCLEOTIDE SEQUENCE</scope>
</reference>
<dbReference type="InterPro" id="IPR016181">
    <property type="entry name" value="Acyl_CoA_acyltransferase"/>
</dbReference>
<dbReference type="GO" id="GO:0016747">
    <property type="term" value="F:acyltransferase activity, transferring groups other than amino-acyl groups"/>
    <property type="evidence" value="ECO:0007669"/>
    <property type="project" value="InterPro"/>
</dbReference>
<feature type="non-terminal residue" evidence="2">
    <location>
        <position position="248"/>
    </location>
</feature>
<dbReference type="PROSITE" id="PS51186">
    <property type="entry name" value="GNAT"/>
    <property type="match status" value="1"/>
</dbReference>
<proteinExistence type="predicted"/>
<dbReference type="SUPFAM" id="SSF55729">
    <property type="entry name" value="Acyl-CoA N-acyltransferases (Nat)"/>
    <property type="match status" value="1"/>
</dbReference>
<organism evidence="2">
    <name type="scientific">marine metagenome</name>
    <dbReference type="NCBI Taxonomy" id="408172"/>
    <lineage>
        <taxon>unclassified sequences</taxon>
        <taxon>metagenomes</taxon>
        <taxon>ecological metagenomes</taxon>
    </lineage>
</organism>